<dbReference type="PANTHER" id="PTHR43856:SF1">
    <property type="entry name" value="MITOCHONDRIAL CARDIOLIPIN HYDROLASE"/>
    <property type="match status" value="1"/>
</dbReference>
<dbReference type="GO" id="GO:0006793">
    <property type="term" value="P:phosphorus metabolic process"/>
    <property type="evidence" value="ECO:0007669"/>
    <property type="project" value="UniProtKB-ARBA"/>
</dbReference>
<reference evidence="8 9" key="1">
    <citation type="submission" date="2017-04" db="EMBL/GenBank/DDBJ databases">
        <title>The whole genome sequencing and assembly of Halobacillus mangrovi strain.</title>
        <authorList>
            <person name="Lee S.-J."/>
            <person name="Park M.-K."/>
            <person name="Kim J.-Y."/>
            <person name="Lee Y.-J."/>
            <person name="Yi H."/>
            <person name="Bahn Y.-S."/>
            <person name="Kim J.F."/>
            <person name="Lee D.-W."/>
        </authorList>
    </citation>
    <scope>NUCLEOTIDE SEQUENCE [LARGE SCALE GENOMIC DNA]</scope>
    <source>
        <strain evidence="8 9">KTB 131</strain>
    </source>
</reference>
<feature type="domain" description="PLD phosphodiesterase" evidence="7">
    <location>
        <begin position="117"/>
        <end position="144"/>
    </location>
</feature>
<evidence type="ECO:0000256" key="5">
    <source>
        <dbReference type="ARBA" id="ARBA00022963"/>
    </source>
</evidence>
<keyword evidence="4" id="KW-0378">Hydrolase</keyword>
<name>A0A1W5ZYG7_9BACI</name>
<dbReference type="Gene3D" id="3.30.870.10">
    <property type="entry name" value="Endonuclease Chain A"/>
    <property type="match status" value="1"/>
</dbReference>
<evidence type="ECO:0000256" key="2">
    <source>
        <dbReference type="ARBA" id="ARBA00008664"/>
    </source>
</evidence>
<dbReference type="InterPro" id="IPR025202">
    <property type="entry name" value="PLD-like_dom"/>
</dbReference>
<dbReference type="GO" id="GO:0016042">
    <property type="term" value="P:lipid catabolic process"/>
    <property type="evidence" value="ECO:0007669"/>
    <property type="project" value="UniProtKB-KW"/>
</dbReference>
<gene>
    <name evidence="8" type="ORF">HM131_16315</name>
</gene>
<keyword evidence="6" id="KW-0443">Lipid metabolism</keyword>
<evidence type="ECO:0000313" key="8">
    <source>
        <dbReference type="EMBL" id="ARI78304.1"/>
    </source>
</evidence>
<dbReference type="InterPro" id="IPR001736">
    <property type="entry name" value="PLipase_D/transphosphatidylase"/>
</dbReference>
<evidence type="ECO:0000256" key="1">
    <source>
        <dbReference type="ARBA" id="ARBA00000798"/>
    </source>
</evidence>
<evidence type="ECO:0000259" key="7">
    <source>
        <dbReference type="PROSITE" id="PS50035"/>
    </source>
</evidence>
<evidence type="ECO:0000256" key="3">
    <source>
        <dbReference type="ARBA" id="ARBA00012027"/>
    </source>
</evidence>
<dbReference type="InterPro" id="IPR051406">
    <property type="entry name" value="PLD_domain"/>
</dbReference>
<accession>A0A1W5ZYG7</accession>
<dbReference type="GO" id="GO:0004630">
    <property type="term" value="F:phospholipase D activity"/>
    <property type="evidence" value="ECO:0007669"/>
    <property type="project" value="UniProtKB-EC"/>
</dbReference>
<dbReference type="PROSITE" id="PS50035">
    <property type="entry name" value="PLD"/>
    <property type="match status" value="1"/>
</dbReference>
<dbReference type="Pfam" id="PF13091">
    <property type="entry name" value="PLDc_2"/>
    <property type="match status" value="1"/>
</dbReference>
<protein>
    <recommendedName>
        <fullName evidence="3">phospholipase D</fullName>
        <ecNumber evidence="3">3.1.4.4</ecNumber>
    </recommendedName>
</protein>
<dbReference type="RefSeq" id="WP_085030763.1">
    <property type="nucleotide sequence ID" value="NZ_CP020772.1"/>
</dbReference>
<dbReference type="EMBL" id="CP020772">
    <property type="protein sequence ID" value="ARI78304.1"/>
    <property type="molecule type" value="Genomic_DNA"/>
</dbReference>
<evidence type="ECO:0000313" key="9">
    <source>
        <dbReference type="Proteomes" id="UP000192527"/>
    </source>
</evidence>
<dbReference type="STRING" id="402384.HM131_16315"/>
<comment type="catalytic activity">
    <reaction evidence="1">
        <text>a 1,2-diacyl-sn-glycero-3-phosphocholine + H2O = a 1,2-diacyl-sn-glycero-3-phosphate + choline + H(+)</text>
        <dbReference type="Rhea" id="RHEA:14445"/>
        <dbReference type="ChEBI" id="CHEBI:15354"/>
        <dbReference type="ChEBI" id="CHEBI:15377"/>
        <dbReference type="ChEBI" id="CHEBI:15378"/>
        <dbReference type="ChEBI" id="CHEBI:57643"/>
        <dbReference type="ChEBI" id="CHEBI:58608"/>
        <dbReference type="EC" id="3.1.4.4"/>
    </reaction>
</comment>
<dbReference type="PANTHER" id="PTHR43856">
    <property type="entry name" value="CARDIOLIPIN HYDROLASE"/>
    <property type="match status" value="1"/>
</dbReference>
<sequence>MEIALTVGGSILLGSLIGYKFGAGKKKESYSIHYFLSKKNSPQQEIADTIQSAEHTIDVAIFLFTNKNIVAELCQAAKRGVKVRVFTDRKQTKNSQVQYDHMKEMAQYGVKIRTNTHDGTMHIKMLIADQQKALVGSYNFTNNAEKKNDEILLSINNEKQAVKLTNIFQDLWEDGINYEYPQDEKHVS</sequence>
<dbReference type="SUPFAM" id="SSF56024">
    <property type="entry name" value="Phospholipase D/nuclease"/>
    <property type="match status" value="1"/>
</dbReference>
<dbReference type="GO" id="GO:0016891">
    <property type="term" value="F:RNA endonuclease activity producing 5'-phosphomonoesters, hydrolytic mechanism"/>
    <property type="evidence" value="ECO:0007669"/>
    <property type="project" value="TreeGrafter"/>
</dbReference>
<keyword evidence="5" id="KW-0442">Lipid degradation</keyword>
<evidence type="ECO:0000256" key="4">
    <source>
        <dbReference type="ARBA" id="ARBA00022801"/>
    </source>
</evidence>
<organism evidence="8 9">
    <name type="scientific">Halobacillus mangrovi</name>
    <dbReference type="NCBI Taxonomy" id="402384"/>
    <lineage>
        <taxon>Bacteria</taxon>
        <taxon>Bacillati</taxon>
        <taxon>Bacillota</taxon>
        <taxon>Bacilli</taxon>
        <taxon>Bacillales</taxon>
        <taxon>Bacillaceae</taxon>
        <taxon>Halobacillus</taxon>
    </lineage>
</organism>
<dbReference type="OrthoDB" id="281759at2"/>
<evidence type="ECO:0000256" key="6">
    <source>
        <dbReference type="ARBA" id="ARBA00023098"/>
    </source>
</evidence>
<dbReference type="AlphaFoldDB" id="A0A1W5ZYG7"/>
<comment type="similarity">
    <text evidence="2">Belongs to the phospholipase D family.</text>
</comment>
<dbReference type="EC" id="3.1.4.4" evidence="3"/>
<proteinExistence type="inferred from homology"/>
<keyword evidence="9" id="KW-1185">Reference proteome</keyword>
<dbReference type="KEGG" id="hmn:HM131_16315"/>
<dbReference type="Proteomes" id="UP000192527">
    <property type="component" value="Chromosome"/>
</dbReference>